<reference evidence="5" key="1">
    <citation type="submission" date="2019-11" db="EMBL/GenBank/DDBJ databases">
        <title>Genome sequence of Heliorestis convoluta strain HH, an alkaliphilic and minimalistic phototrophic bacterium from a soda lake in Egypt.</title>
        <authorList>
            <person name="Dewey E.D."/>
            <person name="Stokes L.M."/>
            <person name="Burchell B.M."/>
            <person name="Shaffer K.N."/>
            <person name="Huntington A.M."/>
            <person name="Baker J.M."/>
            <person name="Nadendla S."/>
            <person name="Giglio M.G."/>
            <person name="Touchman J.W."/>
            <person name="Blankenship R.E."/>
            <person name="Madigan M.T."/>
            <person name="Sattley W.M."/>
        </authorList>
    </citation>
    <scope>NUCLEOTIDE SEQUENCE [LARGE SCALE GENOMIC DNA]</scope>
    <source>
        <strain evidence="5">HH</strain>
    </source>
</reference>
<dbReference type="AlphaFoldDB" id="A0A5Q2N6Y7"/>
<evidence type="ECO:0000313" key="5">
    <source>
        <dbReference type="Proteomes" id="UP000366051"/>
    </source>
</evidence>
<feature type="compositionally biased region" description="Polar residues" evidence="1">
    <location>
        <begin position="37"/>
        <end position="55"/>
    </location>
</feature>
<dbReference type="KEGG" id="hcv:FTV88_2207"/>
<evidence type="ECO:0000256" key="2">
    <source>
        <dbReference type="SAM" id="SignalP"/>
    </source>
</evidence>
<dbReference type="InterPro" id="IPR001279">
    <property type="entry name" value="Metallo-B-lactamas"/>
</dbReference>
<dbReference type="SUPFAM" id="SSF56281">
    <property type="entry name" value="Metallo-hydrolase/oxidoreductase"/>
    <property type="match status" value="1"/>
</dbReference>
<dbReference type="InterPro" id="IPR035681">
    <property type="entry name" value="ComA-like_MBL"/>
</dbReference>
<protein>
    <submittedName>
        <fullName evidence="4">MBL fold metallo-hydrolase</fullName>
    </submittedName>
</protein>
<keyword evidence="4" id="KW-0378">Hydrolase</keyword>
<dbReference type="InterPro" id="IPR052159">
    <property type="entry name" value="Competence_DNA_uptake"/>
</dbReference>
<dbReference type="GO" id="GO:0016787">
    <property type="term" value="F:hydrolase activity"/>
    <property type="evidence" value="ECO:0007669"/>
    <property type="project" value="UniProtKB-KW"/>
</dbReference>
<feature type="chain" id="PRO_5024318784" evidence="2">
    <location>
        <begin position="23"/>
        <end position="328"/>
    </location>
</feature>
<feature type="signal peptide" evidence="2">
    <location>
        <begin position="1"/>
        <end position="22"/>
    </location>
</feature>
<dbReference type="EMBL" id="CP045875">
    <property type="protein sequence ID" value="QGG48305.1"/>
    <property type="molecule type" value="Genomic_DNA"/>
</dbReference>
<keyword evidence="2" id="KW-0732">Signal</keyword>
<evidence type="ECO:0000256" key="1">
    <source>
        <dbReference type="SAM" id="MobiDB-lite"/>
    </source>
</evidence>
<dbReference type="PANTHER" id="PTHR30619">
    <property type="entry name" value="DNA INTERNALIZATION/COMPETENCE PROTEIN COMEC/REC2"/>
    <property type="match status" value="1"/>
</dbReference>
<organism evidence="4 5">
    <name type="scientific">Heliorestis convoluta</name>
    <dbReference type="NCBI Taxonomy" id="356322"/>
    <lineage>
        <taxon>Bacteria</taxon>
        <taxon>Bacillati</taxon>
        <taxon>Bacillota</taxon>
        <taxon>Clostridia</taxon>
        <taxon>Eubacteriales</taxon>
        <taxon>Heliobacteriaceae</taxon>
        <taxon>Heliorestis</taxon>
    </lineage>
</organism>
<dbReference type="RefSeq" id="WP_162007993.1">
    <property type="nucleotide sequence ID" value="NZ_CP045875.1"/>
</dbReference>
<accession>A0A5Q2N6Y7</accession>
<sequence>MKKNLAALLLLTILTFTFTLSGCTIEETSQKERPPSTAENQQSQNTAPTKASSTEAIEEKENQQRETSPAERPSQELTLHFIDVGQGDSILITTPNGSTLLIDAGPQSAGQKVVSYLKKAGITSIDKLISTHPHSDHIGGMQEVLAKFEIGQIYDPGHVHSTRTFEQYLETIDERNIPFIIAERGMTIDIDPQVAIEILHPPEPQESANNSSIALKLQYGQIAALLTGDGEKEAEEMMLQYAGSSVKSTILKAGHHGSNTSTIEPFLQAVNPEVAIIQVGVNNRYGHPHQEVLHRLTQKGIKIYRNDLHGDVVLTTDGHTYTVRTEKE</sequence>
<dbReference type="Proteomes" id="UP000366051">
    <property type="component" value="Chromosome"/>
</dbReference>
<name>A0A5Q2N6Y7_9FIRM</name>
<evidence type="ECO:0000313" key="4">
    <source>
        <dbReference type="EMBL" id="QGG48305.1"/>
    </source>
</evidence>
<dbReference type="InterPro" id="IPR036866">
    <property type="entry name" value="RibonucZ/Hydroxyglut_hydro"/>
</dbReference>
<dbReference type="Gene3D" id="3.60.15.10">
    <property type="entry name" value="Ribonuclease Z/Hydroxyacylglutathione hydrolase-like"/>
    <property type="match status" value="1"/>
</dbReference>
<dbReference type="CDD" id="cd07731">
    <property type="entry name" value="ComA-like_MBL-fold"/>
    <property type="match status" value="1"/>
</dbReference>
<feature type="region of interest" description="Disordered" evidence="1">
    <location>
        <begin position="27"/>
        <end position="76"/>
    </location>
</feature>
<dbReference type="SMART" id="SM00849">
    <property type="entry name" value="Lactamase_B"/>
    <property type="match status" value="1"/>
</dbReference>
<dbReference type="PANTHER" id="PTHR30619:SF7">
    <property type="entry name" value="BETA-LACTAMASE DOMAIN PROTEIN"/>
    <property type="match status" value="1"/>
</dbReference>
<proteinExistence type="predicted"/>
<evidence type="ECO:0000259" key="3">
    <source>
        <dbReference type="SMART" id="SM00849"/>
    </source>
</evidence>
<dbReference type="PROSITE" id="PS51257">
    <property type="entry name" value="PROKAR_LIPOPROTEIN"/>
    <property type="match status" value="1"/>
</dbReference>
<feature type="domain" description="Metallo-beta-lactamase" evidence="3">
    <location>
        <begin position="86"/>
        <end position="281"/>
    </location>
</feature>
<gene>
    <name evidence="4" type="ORF">FTV88_2207</name>
</gene>
<keyword evidence="5" id="KW-1185">Reference proteome</keyword>
<dbReference type="Pfam" id="PF00753">
    <property type="entry name" value="Lactamase_B"/>
    <property type="match status" value="1"/>
</dbReference>